<dbReference type="AlphaFoldDB" id="U5DJF4"/>
<evidence type="ECO:0000256" key="1">
    <source>
        <dbReference type="SAM" id="Phobius"/>
    </source>
</evidence>
<dbReference type="OrthoDB" id="532853at2"/>
<proteinExistence type="predicted"/>
<dbReference type="STRING" id="582515.KR51_00026900"/>
<feature type="transmembrane region" description="Helical" evidence="1">
    <location>
        <begin position="54"/>
        <end position="73"/>
    </location>
</feature>
<sequence>MNLDAIGLAGFDVSLFANSWDAANAWQQAVQSSWLLAIDDPDVLGQMRNAWNNFIESGQVWALIIGLFLGYIFRSFTAY</sequence>
<keyword evidence="1" id="KW-0472">Membrane</keyword>
<dbReference type="InParanoid" id="U5DJF4"/>
<protein>
    <submittedName>
        <fullName evidence="2">Uncharacterized protein</fullName>
    </submittedName>
</protein>
<dbReference type="EMBL" id="ASSJ01000070">
    <property type="protein sequence ID" value="ERN40704.1"/>
    <property type="molecule type" value="Genomic_DNA"/>
</dbReference>
<dbReference type="RefSeq" id="WP_022608124.1">
    <property type="nucleotide sequence ID" value="NZ_ASSJ01000070.1"/>
</dbReference>
<evidence type="ECO:0000313" key="3">
    <source>
        <dbReference type="Proteomes" id="UP000016960"/>
    </source>
</evidence>
<dbReference type="Proteomes" id="UP000016960">
    <property type="component" value="Unassembled WGS sequence"/>
</dbReference>
<keyword evidence="3" id="KW-1185">Reference proteome</keyword>
<dbReference type="PATRIC" id="fig|582515.4.peg.3021"/>
<gene>
    <name evidence="2" type="ORF">KR51_00026900</name>
</gene>
<reference evidence="2 3" key="1">
    <citation type="submission" date="2013-05" db="EMBL/GenBank/DDBJ databases">
        <title>Draft genome sequence of Rubidibacter lacunae KORDI 51-2.</title>
        <authorList>
            <person name="Choi D.H."/>
            <person name="Noh J.H."/>
            <person name="Kwon K.-K."/>
            <person name="Lee J.-H."/>
            <person name="Ryu J.-Y."/>
        </authorList>
    </citation>
    <scope>NUCLEOTIDE SEQUENCE [LARGE SCALE GENOMIC DNA]</scope>
    <source>
        <strain evidence="2 3">KORDI 51-2</strain>
    </source>
</reference>
<comment type="caution">
    <text evidence="2">The sequence shown here is derived from an EMBL/GenBank/DDBJ whole genome shotgun (WGS) entry which is preliminary data.</text>
</comment>
<organism evidence="2 3">
    <name type="scientific">Rubidibacter lacunae KORDI 51-2</name>
    <dbReference type="NCBI Taxonomy" id="582515"/>
    <lineage>
        <taxon>Bacteria</taxon>
        <taxon>Bacillati</taxon>
        <taxon>Cyanobacteriota</taxon>
        <taxon>Cyanophyceae</taxon>
        <taxon>Oscillatoriophycideae</taxon>
        <taxon>Chroococcales</taxon>
        <taxon>Aphanothecaceae</taxon>
        <taxon>Rubidibacter</taxon>
    </lineage>
</organism>
<keyword evidence="1" id="KW-0812">Transmembrane</keyword>
<accession>U5DJF4</accession>
<name>U5DJF4_9CHRO</name>
<keyword evidence="1" id="KW-1133">Transmembrane helix</keyword>
<dbReference type="eggNOG" id="ENOG5033ETN">
    <property type="taxonomic scope" value="Bacteria"/>
</dbReference>
<evidence type="ECO:0000313" key="2">
    <source>
        <dbReference type="EMBL" id="ERN40704.1"/>
    </source>
</evidence>